<reference evidence="1 2" key="1">
    <citation type="submission" date="2024-06" db="EMBL/GenBank/DDBJ databases">
        <title>The Natural Products Discovery Center: Release of the First 8490 Sequenced Strains for Exploring Actinobacteria Biosynthetic Diversity.</title>
        <authorList>
            <person name="Kalkreuter E."/>
            <person name="Kautsar S.A."/>
            <person name="Yang D."/>
            <person name="Bader C.D."/>
            <person name="Teijaro C.N."/>
            <person name="Fluegel L."/>
            <person name="Davis C.M."/>
            <person name="Simpson J.R."/>
            <person name="Lauterbach L."/>
            <person name="Steele A.D."/>
            <person name="Gui C."/>
            <person name="Meng S."/>
            <person name="Li G."/>
            <person name="Viehrig K."/>
            <person name="Ye F."/>
            <person name="Su P."/>
            <person name="Kiefer A.F."/>
            <person name="Nichols A."/>
            <person name="Cepeda A.J."/>
            <person name="Yan W."/>
            <person name="Fan B."/>
            <person name="Jiang Y."/>
            <person name="Adhikari A."/>
            <person name="Zheng C.-J."/>
            <person name="Schuster L."/>
            <person name="Cowan T.M."/>
            <person name="Smanski M.J."/>
            <person name="Chevrette M.G."/>
            <person name="De Carvalho L.P.S."/>
            <person name="Shen B."/>
        </authorList>
    </citation>
    <scope>NUCLEOTIDE SEQUENCE [LARGE SCALE GENOMIC DNA]</scope>
    <source>
        <strain evidence="1 2">NPDC047833</strain>
    </source>
</reference>
<name>A0ABV3LZX2_9ACTN</name>
<accession>A0ABV3LZX2</accession>
<dbReference type="RefSeq" id="WP_359781726.1">
    <property type="nucleotide sequence ID" value="NZ_JBEYRR010000010.1"/>
</dbReference>
<dbReference type="EMBL" id="JBEYRS010000010">
    <property type="protein sequence ID" value="MEW2365009.1"/>
    <property type="molecule type" value="Genomic_DNA"/>
</dbReference>
<comment type="caution">
    <text evidence="1">The sequence shown here is derived from an EMBL/GenBank/DDBJ whole genome shotgun (WGS) entry which is preliminary data.</text>
</comment>
<organism evidence="1 2">
    <name type="scientific">Streptomyces huasconensis</name>
    <dbReference type="NCBI Taxonomy" id="1854574"/>
    <lineage>
        <taxon>Bacteria</taxon>
        <taxon>Bacillati</taxon>
        <taxon>Actinomycetota</taxon>
        <taxon>Actinomycetes</taxon>
        <taxon>Kitasatosporales</taxon>
        <taxon>Streptomycetaceae</taxon>
        <taxon>Streptomyces</taxon>
    </lineage>
</organism>
<evidence type="ECO:0000313" key="2">
    <source>
        <dbReference type="Proteomes" id="UP001553843"/>
    </source>
</evidence>
<sequence length="52" mass="5299">MAHLRRRAAPIRRAGIDGCNAVAALLTGDGSAVESVMESADRPGKPVRAAVG</sequence>
<dbReference type="Proteomes" id="UP001553843">
    <property type="component" value="Unassembled WGS sequence"/>
</dbReference>
<gene>
    <name evidence="1" type="ORF">AB0887_24065</name>
</gene>
<evidence type="ECO:0000313" key="1">
    <source>
        <dbReference type="EMBL" id="MEW2365009.1"/>
    </source>
</evidence>
<protein>
    <submittedName>
        <fullName evidence="1">Uncharacterized protein</fullName>
    </submittedName>
</protein>
<keyword evidence="2" id="KW-1185">Reference proteome</keyword>
<proteinExistence type="predicted"/>